<dbReference type="Gene3D" id="3.40.190.80">
    <property type="match status" value="1"/>
</dbReference>
<dbReference type="PANTHER" id="PTHR20854">
    <property type="entry name" value="INOSITOL MONOPHOSPHATASE"/>
    <property type="match status" value="1"/>
</dbReference>
<dbReference type="PANTHER" id="PTHR20854:SF4">
    <property type="entry name" value="INOSITOL-1-MONOPHOSPHATASE-RELATED"/>
    <property type="match status" value="1"/>
</dbReference>
<keyword evidence="4" id="KW-0460">Magnesium</keyword>
<evidence type="ECO:0000313" key="6">
    <source>
        <dbReference type="Proteomes" id="UP000292136"/>
    </source>
</evidence>
<dbReference type="Proteomes" id="UP000292136">
    <property type="component" value="Unassembled WGS sequence"/>
</dbReference>
<protein>
    <submittedName>
        <fullName evidence="5">Myo-inositol-1(Or 4)-monophosphatase</fullName>
    </submittedName>
</protein>
<keyword evidence="2" id="KW-0479">Metal-binding</keyword>
<evidence type="ECO:0000313" key="5">
    <source>
        <dbReference type="EMBL" id="RZT75781.1"/>
    </source>
</evidence>
<comment type="caution">
    <text evidence="5">The sequence shown here is derived from an EMBL/GenBank/DDBJ whole genome shotgun (WGS) entry which is preliminary data.</text>
</comment>
<dbReference type="PRINTS" id="PR00377">
    <property type="entry name" value="IMPHPHTASES"/>
</dbReference>
<evidence type="ECO:0000256" key="1">
    <source>
        <dbReference type="ARBA" id="ARBA00009759"/>
    </source>
</evidence>
<dbReference type="EMBL" id="SHKM01000003">
    <property type="protein sequence ID" value="RZT75781.1"/>
    <property type="molecule type" value="Genomic_DNA"/>
</dbReference>
<keyword evidence="6" id="KW-1185">Reference proteome</keyword>
<keyword evidence="3" id="KW-0378">Hydrolase</keyword>
<gene>
    <name evidence="5" type="ORF">EV678_2968</name>
</gene>
<reference evidence="5 6" key="1">
    <citation type="submission" date="2019-02" db="EMBL/GenBank/DDBJ databases">
        <title>Genomic Encyclopedia of Type Strains, Phase IV (KMG-IV): sequencing the most valuable type-strain genomes for metagenomic binning, comparative biology and taxonomic classification.</title>
        <authorList>
            <person name="Goeker M."/>
        </authorList>
    </citation>
    <scope>NUCLEOTIDE SEQUENCE [LARGE SCALE GENOMIC DNA]</scope>
    <source>
        <strain evidence="5 6">DSM 21223</strain>
    </source>
</reference>
<evidence type="ECO:0000256" key="4">
    <source>
        <dbReference type="ARBA" id="ARBA00022842"/>
    </source>
</evidence>
<dbReference type="SUPFAM" id="SSF56655">
    <property type="entry name" value="Carbohydrate phosphatase"/>
    <property type="match status" value="1"/>
</dbReference>
<dbReference type="PROSITE" id="PS00629">
    <property type="entry name" value="IMP_1"/>
    <property type="match status" value="1"/>
</dbReference>
<dbReference type="PROSITE" id="PS00630">
    <property type="entry name" value="IMP_2"/>
    <property type="match status" value="1"/>
</dbReference>
<dbReference type="InterPro" id="IPR020583">
    <property type="entry name" value="Inositol_monoP_metal-BS"/>
</dbReference>
<dbReference type="Gene3D" id="3.30.540.10">
    <property type="entry name" value="Fructose-1,6-Bisphosphatase, subunit A, domain 1"/>
    <property type="match status" value="1"/>
</dbReference>
<dbReference type="Pfam" id="PF00459">
    <property type="entry name" value="Inositol_P"/>
    <property type="match status" value="1"/>
</dbReference>
<comment type="similarity">
    <text evidence="1">Belongs to the inositol monophosphatase superfamily.</text>
</comment>
<organism evidence="5 6">
    <name type="scientific">Azospira oryzae</name>
    <dbReference type="NCBI Taxonomy" id="146939"/>
    <lineage>
        <taxon>Bacteria</taxon>
        <taxon>Pseudomonadati</taxon>
        <taxon>Pseudomonadota</taxon>
        <taxon>Betaproteobacteria</taxon>
        <taxon>Rhodocyclales</taxon>
        <taxon>Rhodocyclaceae</taxon>
        <taxon>Azospira</taxon>
    </lineage>
</organism>
<dbReference type="CDD" id="cd01637">
    <property type="entry name" value="IMPase_like"/>
    <property type="match status" value="1"/>
</dbReference>
<dbReference type="InterPro" id="IPR000760">
    <property type="entry name" value="Inositol_monophosphatase-like"/>
</dbReference>
<sequence>MRYADNANRHTVETVIAAVHQVAREAIVPRFMKAIHHRKDDGTLLSEADLACQSFLLQRLPEIVPCPVIGEEMSRAEQEAALEAGNGDVWCIDPIDGTTNFVNGLPVFAVSIALLRERKPRLGITYNPITNELFYAWEGGGAYVNGKRLPLRRVAGSLDQAVANVDLKRLPRELAVRIATAPPFFSQRNFGSSALEWCQVAAGRIDVAVHGGQMLWDYAAGCLILKEAGGHMCTLEQDDFHADDLWRRRIVAALDPGVFAAWRDWLRAGL</sequence>
<dbReference type="RefSeq" id="WP_014236654.1">
    <property type="nucleotide sequence ID" value="NZ_SHKM01000003.1"/>
</dbReference>
<accession>A0ABY0INV8</accession>
<proteinExistence type="inferred from homology"/>
<dbReference type="InterPro" id="IPR020550">
    <property type="entry name" value="Inositol_monophosphatase_CS"/>
</dbReference>
<evidence type="ECO:0000256" key="3">
    <source>
        <dbReference type="ARBA" id="ARBA00022801"/>
    </source>
</evidence>
<name>A0ABY0INV8_9RHOO</name>
<evidence type="ECO:0000256" key="2">
    <source>
        <dbReference type="ARBA" id="ARBA00022723"/>
    </source>
</evidence>